<proteinExistence type="predicted"/>
<gene>
    <name evidence="1" type="ORF">K8W24_00365</name>
</gene>
<dbReference type="EMBL" id="DYWO01000014">
    <property type="protein sequence ID" value="HJF48248.1"/>
    <property type="molecule type" value="Genomic_DNA"/>
</dbReference>
<sequence length="120" mass="13459">MRSDDMCSHCLLPRSTVGPLLHSPLATICRDCAERALARFDADGVSGADDPRRLEPQWQNVDDDALLRRIADIAGARDGVEENLAQWVGRARERGITWARIGVTLGMTRQSAWERFRRGE</sequence>
<organism evidence="1 2">
    <name type="scientific">Brachybacterium paraconglomeratum</name>
    <dbReference type="NCBI Taxonomy" id="173362"/>
    <lineage>
        <taxon>Bacteria</taxon>
        <taxon>Bacillati</taxon>
        <taxon>Actinomycetota</taxon>
        <taxon>Actinomycetes</taxon>
        <taxon>Micrococcales</taxon>
        <taxon>Dermabacteraceae</taxon>
        <taxon>Brachybacterium</taxon>
    </lineage>
</organism>
<name>A0A921KP92_9MICO</name>
<evidence type="ECO:0008006" key="3">
    <source>
        <dbReference type="Google" id="ProtNLM"/>
    </source>
</evidence>
<protein>
    <recommendedName>
        <fullName evidence="3">ClpX-type ZB domain-containing protein</fullName>
    </recommendedName>
</protein>
<accession>A0A921KP92</accession>
<comment type="caution">
    <text evidence="1">The sequence shown here is derived from an EMBL/GenBank/DDBJ whole genome shotgun (WGS) entry which is preliminary data.</text>
</comment>
<dbReference type="Proteomes" id="UP000775129">
    <property type="component" value="Unassembled WGS sequence"/>
</dbReference>
<evidence type="ECO:0000313" key="2">
    <source>
        <dbReference type="Proteomes" id="UP000775129"/>
    </source>
</evidence>
<dbReference type="AlphaFoldDB" id="A0A921KP92"/>
<reference evidence="1" key="2">
    <citation type="submission" date="2021-09" db="EMBL/GenBank/DDBJ databases">
        <authorList>
            <person name="Gilroy R."/>
        </authorList>
    </citation>
    <scope>NUCLEOTIDE SEQUENCE</scope>
    <source>
        <strain evidence="1">1647</strain>
    </source>
</reference>
<reference evidence="1" key="1">
    <citation type="journal article" date="2021" name="PeerJ">
        <title>Extensive microbial diversity within the chicken gut microbiome revealed by metagenomics and culture.</title>
        <authorList>
            <person name="Gilroy R."/>
            <person name="Ravi A."/>
            <person name="Getino M."/>
            <person name="Pursley I."/>
            <person name="Horton D.L."/>
            <person name="Alikhan N.F."/>
            <person name="Baker D."/>
            <person name="Gharbi K."/>
            <person name="Hall N."/>
            <person name="Watson M."/>
            <person name="Adriaenssens E.M."/>
            <person name="Foster-Nyarko E."/>
            <person name="Jarju S."/>
            <person name="Secka A."/>
            <person name="Antonio M."/>
            <person name="Oren A."/>
            <person name="Chaudhuri R.R."/>
            <person name="La Ragione R."/>
            <person name="Hildebrand F."/>
            <person name="Pallen M.J."/>
        </authorList>
    </citation>
    <scope>NUCLEOTIDE SEQUENCE</scope>
    <source>
        <strain evidence="1">1647</strain>
    </source>
</reference>
<evidence type="ECO:0000313" key="1">
    <source>
        <dbReference type="EMBL" id="HJF48248.1"/>
    </source>
</evidence>